<proteinExistence type="predicted"/>
<evidence type="ECO:0000256" key="2">
    <source>
        <dbReference type="ARBA" id="ARBA00022490"/>
    </source>
</evidence>
<evidence type="ECO:0000313" key="4">
    <source>
        <dbReference type="EMBL" id="EJK70537.1"/>
    </source>
</evidence>
<evidence type="ECO:0000256" key="1">
    <source>
        <dbReference type="ARBA" id="ARBA00004245"/>
    </source>
</evidence>
<evidence type="ECO:0000313" key="5">
    <source>
        <dbReference type="Proteomes" id="UP000266841"/>
    </source>
</evidence>
<dbReference type="SMART" id="SM00368">
    <property type="entry name" value="LRR_RI"/>
    <property type="match status" value="5"/>
</dbReference>
<name>K0TIZ2_THAOC</name>
<dbReference type="Proteomes" id="UP000266841">
    <property type="component" value="Unassembled WGS sequence"/>
</dbReference>
<dbReference type="OrthoDB" id="120976at2759"/>
<comment type="caution">
    <text evidence="4">The sequence shown here is derived from an EMBL/GenBank/DDBJ whole genome shotgun (WGS) entry which is preliminary data.</text>
</comment>
<dbReference type="InterPro" id="IPR052410">
    <property type="entry name" value="DRC5"/>
</dbReference>
<dbReference type="InterPro" id="IPR032675">
    <property type="entry name" value="LRR_dom_sf"/>
</dbReference>
<dbReference type="SUPFAM" id="SSF52047">
    <property type="entry name" value="RNI-like"/>
    <property type="match status" value="1"/>
</dbReference>
<keyword evidence="3" id="KW-0206">Cytoskeleton</keyword>
<accession>K0TIZ2</accession>
<dbReference type="Gene3D" id="3.80.10.10">
    <property type="entry name" value="Ribonuclease Inhibitor"/>
    <property type="match status" value="2"/>
</dbReference>
<dbReference type="GO" id="GO:0005856">
    <property type="term" value="C:cytoskeleton"/>
    <property type="evidence" value="ECO:0007669"/>
    <property type="project" value="UniProtKB-SubCell"/>
</dbReference>
<keyword evidence="5" id="KW-1185">Reference proteome</keyword>
<dbReference type="PANTHER" id="PTHR24107">
    <property type="entry name" value="YNEIN REGULATORY COMPLEX SUBUNIT 5"/>
    <property type="match status" value="1"/>
</dbReference>
<keyword evidence="2" id="KW-0963">Cytoplasm</keyword>
<dbReference type="InterPro" id="IPR001611">
    <property type="entry name" value="Leu-rich_rpt"/>
</dbReference>
<reference evidence="4 5" key="1">
    <citation type="journal article" date="2012" name="Genome Biol.">
        <title>Genome and low-iron response of an oceanic diatom adapted to chronic iron limitation.</title>
        <authorList>
            <person name="Lommer M."/>
            <person name="Specht M."/>
            <person name="Roy A.S."/>
            <person name="Kraemer L."/>
            <person name="Andreson R."/>
            <person name="Gutowska M.A."/>
            <person name="Wolf J."/>
            <person name="Bergner S.V."/>
            <person name="Schilhabel M.B."/>
            <person name="Klostermeier U.C."/>
            <person name="Beiko R.G."/>
            <person name="Rosenstiel P."/>
            <person name="Hippler M."/>
            <person name="Laroche J."/>
        </authorList>
    </citation>
    <scope>NUCLEOTIDE SEQUENCE [LARGE SCALE GENOMIC DNA]</scope>
    <source>
        <strain evidence="4 5">CCMP1005</strain>
    </source>
</reference>
<protein>
    <submittedName>
        <fullName evidence="4">Uncharacterized protein</fullName>
    </submittedName>
</protein>
<organism evidence="4 5">
    <name type="scientific">Thalassiosira oceanica</name>
    <name type="common">Marine diatom</name>
    <dbReference type="NCBI Taxonomy" id="159749"/>
    <lineage>
        <taxon>Eukaryota</taxon>
        <taxon>Sar</taxon>
        <taxon>Stramenopiles</taxon>
        <taxon>Ochrophyta</taxon>
        <taxon>Bacillariophyta</taxon>
        <taxon>Coscinodiscophyceae</taxon>
        <taxon>Thalassiosirophycidae</taxon>
        <taxon>Thalassiosirales</taxon>
        <taxon>Thalassiosiraceae</taxon>
        <taxon>Thalassiosira</taxon>
    </lineage>
</organism>
<sequence>REKAEEAADANKLANNLELATLAEAHLILHPFMSSLAIGYDALEATTNVEDITEISENQDILRSLKNDELPALRLLAPGQAKKARDYEVRSSRELGWLGHFMKKSTRLESFGMYGYGADTLNNCSEESVNRFFGDLSNLEELYIDCELINYGYGLDFLNDGMVELESIPSLTTCKGIRTLTLNGLHLSINSCALLSVAFPRMAALLELHLSWNSFNDYCTRILAQGLSECKQILSLDLSRNRISDDGLDVLIQGLPASVDALNLEDNEITLARQLPLLRFKELDLCVNTLCLGGPGVIAASLANPECRLEELQLTRCNIGSEGAAIIAPSLRGNQKLTRLSLDLNDVTEEGWNAFSSILCDTSSINATYNSNHTLRSLGFDQNMSPYTKMFLKLNHDQDKGRVAANKILQVHRHLDMKSFFGRELDLLPRVVAWLDRFAESRPDLKLSSIFEFVRAMPMKVTGEKRKTEGKKCKLSN</sequence>
<feature type="non-terminal residue" evidence="4">
    <location>
        <position position="1"/>
    </location>
</feature>
<dbReference type="AlphaFoldDB" id="K0TIZ2"/>
<comment type="subcellular location">
    <subcellularLocation>
        <location evidence="1">Cytoplasm</location>
        <location evidence="1">Cytoskeleton</location>
    </subcellularLocation>
</comment>
<evidence type="ECO:0000256" key="3">
    <source>
        <dbReference type="ARBA" id="ARBA00023212"/>
    </source>
</evidence>
<gene>
    <name evidence="4" type="ORF">THAOC_08092</name>
</gene>
<dbReference type="EMBL" id="AGNL01008399">
    <property type="protein sequence ID" value="EJK70537.1"/>
    <property type="molecule type" value="Genomic_DNA"/>
</dbReference>
<dbReference type="eggNOG" id="ENOG502S496">
    <property type="taxonomic scope" value="Eukaryota"/>
</dbReference>
<dbReference type="Pfam" id="PF13516">
    <property type="entry name" value="LRR_6"/>
    <property type="match status" value="3"/>
</dbReference>